<feature type="transmembrane region" description="Helical" evidence="1">
    <location>
        <begin position="36"/>
        <end position="55"/>
    </location>
</feature>
<keyword evidence="1" id="KW-0812">Transmembrane</keyword>
<dbReference type="Proteomes" id="UP001138757">
    <property type="component" value="Unassembled WGS sequence"/>
</dbReference>
<keyword evidence="3" id="KW-1185">Reference proteome</keyword>
<evidence type="ECO:0000256" key="1">
    <source>
        <dbReference type="SAM" id="Phobius"/>
    </source>
</evidence>
<organism evidence="2 3">
    <name type="scientific">Sphingobium nicotianae</name>
    <dbReference type="NCBI Taxonomy" id="2782607"/>
    <lineage>
        <taxon>Bacteria</taxon>
        <taxon>Pseudomonadati</taxon>
        <taxon>Pseudomonadota</taxon>
        <taxon>Alphaproteobacteria</taxon>
        <taxon>Sphingomonadales</taxon>
        <taxon>Sphingomonadaceae</taxon>
        <taxon>Sphingobium</taxon>
    </lineage>
</organism>
<evidence type="ECO:0008006" key="4">
    <source>
        <dbReference type="Google" id="ProtNLM"/>
    </source>
</evidence>
<gene>
    <name evidence="2" type="ORF">KK488_00815</name>
</gene>
<dbReference type="EMBL" id="JAHGAW010000001">
    <property type="protein sequence ID" value="MBT2185486.1"/>
    <property type="molecule type" value="Genomic_DNA"/>
</dbReference>
<protein>
    <recommendedName>
        <fullName evidence="4">Holin</fullName>
    </recommendedName>
</protein>
<evidence type="ECO:0000313" key="3">
    <source>
        <dbReference type="Proteomes" id="UP001138757"/>
    </source>
</evidence>
<dbReference type="AlphaFoldDB" id="A0A9X1AI06"/>
<sequence length="68" mass="7244">MSKLDQARALTAAASMGCLAERWYSGTSGGEMGPVLGIFLVMLIGLNLASAYYQFRGLKKSEEAIKNG</sequence>
<keyword evidence="1" id="KW-0472">Membrane</keyword>
<name>A0A9X1AI06_9SPHN</name>
<keyword evidence="1" id="KW-1133">Transmembrane helix</keyword>
<comment type="caution">
    <text evidence="2">The sequence shown here is derived from an EMBL/GenBank/DDBJ whole genome shotgun (WGS) entry which is preliminary data.</text>
</comment>
<proteinExistence type="predicted"/>
<dbReference type="RefSeq" id="WP_214621236.1">
    <property type="nucleotide sequence ID" value="NZ_JAHGAW010000001.1"/>
</dbReference>
<evidence type="ECO:0000313" key="2">
    <source>
        <dbReference type="EMBL" id="MBT2185486.1"/>
    </source>
</evidence>
<reference evidence="2" key="1">
    <citation type="submission" date="2021-05" db="EMBL/GenBank/DDBJ databases">
        <title>Genome of Sphingobium sp. strain.</title>
        <authorList>
            <person name="Fan R."/>
        </authorList>
    </citation>
    <scope>NUCLEOTIDE SEQUENCE</scope>
    <source>
        <strain evidence="2">H33</strain>
    </source>
</reference>
<accession>A0A9X1AI06</accession>